<sequence length="429" mass="49637">MEIEDYIINVELTDSTFEETDITEEEFNILIKNGITNLDFYIPEKVIDKIVDYGYFRRRRETSHTIPRHMTTIQLRSNKNLNKKMIAENLKVEMERKHLSILRVVFVWYEYNTVTTLAVDPLSWVSAFLLIGSFIKLFNHAASLVLVLTKNDINDNIFAISFKILVEHKIFDDFFLKAIDFLLVYFYFSRFIVHGTPVSDSTYLSIICTFIVNLPKILNFVLIFLSSILKMDIIRKNLDLADEQTVIKQNNADCKWSWLFQGIAMIVEIATKASILLTAFLIFCNDYVIDHCIDYNADNTVENWVCSRVADKSLSILKERTSLEGQCFERKIIKSDFASFTTTPRPFSKGCMLSTEFFILTLTIWIIIASTGLVAGICFNLPPAFLASFKERFENFKNELTKKNKNADVAEVSTFLTESTQINRRILLE</sequence>
<evidence type="ECO:0000313" key="2">
    <source>
        <dbReference type="EMBL" id="CBY36414.1"/>
    </source>
</evidence>
<feature type="transmembrane region" description="Helical" evidence="1">
    <location>
        <begin position="170"/>
        <end position="188"/>
    </location>
</feature>
<organism evidence="2">
    <name type="scientific">Oikopleura dioica</name>
    <name type="common">Tunicate</name>
    <dbReference type="NCBI Taxonomy" id="34765"/>
    <lineage>
        <taxon>Eukaryota</taxon>
        <taxon>Metazoa</taxon>
        <taxon>Chordata</taxon>
        <taxon>Tunicata</taxon>
        <taxon>Appendicularia</taxon>
        <taxon>Copelata</taxon>
        <taxon>Oikopleuridae</taxon>
        <taxon>Oikopleura</taxon>
    </lineage>
</organism>
<gene>
    <name evidence="2" type="ORF">GSOID_T00028916001</name>
</gene>
<keyword evidence="1" id="KW-1133">Transmembrane helix</keyword>
<name>E4YLQ3_OIKDI</name>
<protein>
    <submittedName>
        <fullName evidence="2">Uncharacterized protein</fullName>
    </submittedName>
</protein>
<keyword evidence="1" id="KW-0472">Membrane</keyword>
<feature type="transmembrane region" description="Helical" evidence="1">
    <location>
        <begin position="203"/>
        <end position="225"/>
    </location>
</feature>
<proteinExistence type="predicted"/>
<reference evidence="2" key="1">
    <citation type="journal article" date="2010" name="Science">
        <title>Plasticity of animal genome architecture unmasked by rapid evolution of a pelagic tunicate.</title>
        <authorList>
            <person name="Denoeud F."/>
            <person name="Henriet S."/>
            <person name="Mungpakdee S."/>
            <person name="Aury J.M."/>
            <person name="Da Silva C."/>
            <person name="Brinkmann H."/>
            <person name="Mikhaleva J."/>
            <person name="Olsen L.C."/>
            <person name="Jubin C."/>
            <person name="Canestro C."/>
            <person name="Bouquet J.M."/>
            <person name="Danks G."/>
            <person name="Poulain J."/>
            <person name="Campsteijn C."/>
            <person name="Adamski M."/>
            <person name="Cross I."/>
            <person name="Yadetie F."/>
            <person name="Muffato M."/>
            <person name="Louis A."/>
            <person name="Butcher S."/>
            <person name="Tsagkogeorga G."/>
            <person name="Konrad A."/>
            <person name="Singh S."/>
            <person name="Jensen M.F."/>
            <person name="Cong E.H."/>
            <person name="Eikeseth-Otteraa H."/>
            <person name="Noel B."/>
            <person name="Anthouard V."/>
            <person name="Porcel B.M."/>
            <person name="Kachouri-Lafond R."/>
            <person name="Nishino A."/>
            <person name="Ugolini M."/>
            <person name="Chourrout P."/>
            <person name="Nishida H."/>
            <person name="Aasland R."/>
            <person name="Huzurbazar S."/>
            <person name="Westhof E."/>
            <person name="Delsuc F."/>
            <person name="Lehrach H."/>
            <person name="Reinhardt R."/>
            <person name="Weissenbach J."/>
            <person name="Roy S.W."/>
            <person name="Artiguenave F."/>
            <person name="Postlethwait J.H."/>
            <person name="Manak J.R."/>
            <person name="Thompson E.M."/>
            <person name="Jaillon O."/>
            <person name="Du Pasquier L."/>
            <person name="Boudinot P."/>
            <person name="Liberles D.A."/>
            <person name="Volff J.N."/>
            <person name="Philippe H."/>
            <person name="Lenhard B."/>
            <person name="Roest Crollius H."/>
            <person name="Wincker P."/>
            <person name="Chourrout D."/>
        </authorList>
    </citation>
    <scope>NUCLEOTIDE SEQUENCE [LARGE SCALE GENOMIC DNA]</scope>
</reference>
<dbReference type="EMBL" id="FN654773">
    <property type="protein sequence ID" value="CBY36414.1"/>
    <property type="molecule type" value="Genomic_DNA"/>
</dbReference>
<dbReference type="AlphaFoldDB" id="E4YLQ3"/>
<evidence type="ECO:0000256" key="1">
    <source>
        <dbReference type="SAM" id="Phobius"/>
    </source>
</evidence>
<feature type="transmembrane region" description="Helical" evidence="1">
    <location>
        <begin position="357"/>
        <end position="382"/>
    </location>
</feature>
<accession>E4YLQ3</accession>
<keyword evidence="1" id="KW-0812">Transmembrane</keyword>
<dbReference type="Proteomes" id="UP000011014">
    <property type="component" value="Unassembled WGS sequence"/>
</dbReference>